<dbReference type="Proteomes" id="UP000818266">
    <property type="component" value="Unassembled WGS sequence"/>
</dbReference>
<proteinExistence type="predicted"/>
<accession>A0A9E5JN41</accession>
<dbReference type="EMBL" id="VIKT02000005">
    <property type="protein sequence ID" value="NHF62487.1"/>
    <property type="molecule type" value="Genomic_DNA"/>
</dbReference>
<dbReference type="OrthoDB" id="5109377at2"/>
<evidence type="ECO:0000313" key="1">
    <source>
        <dbReference type="EMBL" id="NHF62487.1"/>
    </source>
</evidence>
<organism evidence="1 2">
    <name type="scientific">Microcella pacifica</name>
    <dbReference type="NCBI Taxonomy" id="2591847"/>
    <lineage>
        <taxon>Bacteria</taxon>
        <taxon>Bacillati</taxon>
        <taxon>Actinomycetota</taxon>
        <taxon>Actinomycetes</taxon>
        <taxon>Micrococcales</taxon>
        <taxon>Microbacteriaceae</taxon>
        <taxon>Microcella</taxon>
    </lineage>
</organism>
<comment type="caution">
    <text evidence="1">The sequence shown here is derived from an EMBL/GenBank/DDBJ whole genome shotgun (WGS) entry which is preliminary data.</text>
</comment>
<keyword evidence="2" id="KW-1185">Reference proteome</keyword>
<name>A0A9E5JN41_9MICO</name>
<evidence type="ECO:0000313" key="2">
    <source>
        <dbReference type="Proteomes" id="UP000818266"/>
    </source>
</evidence>
<sequence>MRFHKTTLSDVIGQLPPLATAESVEKSGLPQFDLCVAVNGFEDRTAAVPKWLAQRHIRVATTLLLHYPSNIEDNRRTVDDLEEALSVCSERVIHVEFGIAAPKLRNELQEIAEACAADDVVRILLDISGASGRIILRVLRSLFELQRSSRLQVILTIAYAEAGEYAPTHREARALIEASRKPGESTLGLDFDAEEVSPSVEYPGQHIEHVPDRAVVVCGFNADRARAALDHIDTAFNIDVPHSRVTYIAGRPPRKKDEWRLTAMMDIHSSVEGNSEMDFHVTSTLNYAETLQRLESCYQDAFGHERLTVLPFGSKMQTVATALFCEMRSDVKAQLLGPARYAGRSYSHGVGQIYLLHLGSLQDISSLLSSVGQLTEVQ</sequence>
<dbReference type="RefSeq" id="WP_152583215.1">
    <property type="nucleotide sequence ID" value="NZ_VIKT02000005.1"/>
</dbReference>
<gene>
    <name evidence="1" type="ORF">FK219_004405</name>
</gene>
<reference evidence="1 2" key="1">
    <citation type="submission" date="2020-03" db="EMBL/GenBank/DDBJ databases">
        <title>Chryseoglobus sp. isolated from a deep-sea seamount.</title>
        <authorList>
            <person name="Zhang D.-C."/>
        </authorList>
    </citation>
    <scope>NUCLEOTIDE SEQUENCE [LARGE SCALE GENOMIC DNA]</scope>
    <source>
        <strain evidence="1 2">KN1116</strain>
    </source>
</reference>
<dbReference type="AlphaFoldDB" id="A0A9E5JN41"/>
<protein>
    <submittedName>
        <fullName evidence="1">Uncharacterized protein</fullName>
    </submittedName>
</protein>